<gene>
    <name evidence="2" type="ORF">GCM10009550_53060</name>
</gene>
<keyword evidence="3" id="KW-1185">Reference proteome</keyword>
<organism evidence="2 3">
    <name type="scientific">Actinocorallia libanotica</name>
    <dbReference type="NCBI Taxonomy" id="46162"/>
    <lineage>
        <taxon>Bacteria</taxon>
        <taxon>Bacillati</taxon>
        <taxon>Actinomycetota</taxon>
        <taxon>Actinomycetes</taxon>
        <taxon>Streptosporangiales</taxon>
        <taxon>Thermomonosporaceae</taxon>
        <taxon>Actinocorallia</taxon>
    </lineage>
</organism>
<evidence type="ECO:0000313" key="2">
    <source>
        <dbReference type="EMBL" id="GAA0961049.1"/>
    </source>
</evidence>
<dbReference type="EMBL" id="BAAAHH010000025">
    <property type="protein sequence ID" value="GAA0961049.1"/>
    <property type="molecule type" value="Genomic_DNA"/>
</dbReference>
<evidence type="ECO:0000259" key="1">
    <source>
        <dbReference type="Pfam" id="PF01636"/>
    </source>
</evidence>
<dbReference type="Pfam" id="PF01636">
    <property type="entry name" value="APH"/>
    <property type="match status" value="1"/>
</dbReference>
<comment type="caution">
    <text evidence="2">The sequence shown here is derived from an EMBL/GenBank/DDBJ whole genome shotgun (WGS) entry which is preliminary data.</text>
</comment>
<feature type="domain" description="Aminoglycoside phosphotransferase" evidence="1">
    <location>
        <begin position="104"/>
        <end position="159"/>
    </location>
</feature>
<name>A0ABN1RPA4_9ACTN</name>
<dbReference type="InterPro" id="IPR002575">
    <property type="entry name" value="Aminoglycoside_PTrfase"/>
</dbReference>
<reference evidence="2 3" key="1">
    <citation type="journal article" date="2019" name="Int. J. Syst. Evol. Microbiol.">
        <title>The Global Catalogue of Microorganisms (GCM) 10K type strain sequencing project: providing services to taxonomists for standard genome sequencing and annotation.</title>
        <authorList>
            <consortium name="The Broad Institute Genomics Platform"/>
            <consortium name="The Broad Institute Genome Sequencing Center for Infectious Disease"/>
            <person name="Wu L."/>
            <person name="Ma J."/>
        </authorList>
    </citation>
    <scope>NUCLEOTIDE SEQUENCE [LARGE SCALE GENOMIC DNA]</scope>
    <source>
        <strain evidence="2 3">JCM 10696</strain>
    </source>
</reference>
<evidence type="ECO:0000313" key="3">
    <source>
        <dbReference type="Proteomes" id="UP001500665"/>
    </source>
</evidence>
<protein>
    <recommendedName>
        <fullName evidence="1">Aminoglycoside phosphotransferase domain-containing protein</fullName>
    </recommendedName>
</protein>
<accession>A0ABN1RPA4</accession>
<dbReference type="Gene3D" id="3.90.1200.10">
    <property type="match status" value="1"/>
</dbReference>
<dbReference type="InterPro" id="IPR011009">
    <property type="entry name" value="Kinase-like_dom_sf"/>
</dbReference>
<proteinExistence type="predicted"/>
<dbReference type="Proteomes" id="UP001500665">
    <property type="component" value="Unassembled WGS sequence"/>
</dbReference>
<dbReference type="SUPFAM" id="SSF56112">
    <property type="entry name" value="Protein kinase-like (PK-like)"/>
    <property type="match status" value="1"/>
</dbReference>
<sequence length="230" mass="24442">MGGMSEQTLGGGETLGLVRVGDTVRRPAHATGPFTREVLLHLERAGFAGAPRFLGVDEHDREILTFLPGEVVPDAALLADAQIASAGRLIRAFHDATAGTPVAGGAEVVCHGDLGPHNTVFVGEEAVGLIDWDDTLTPGTRLADLGHAVWCFAAVAEPLFDLDEQARRVALFCTAYGWDDPAAVIDELGARFRRARDDHHAAGRVAAETVFIDLCSWMDSHGPTLKSLLS</sequence>